<organism evidence="2 3">
    <name type="scientific">OM182 bacterium BACL3 MAG-120507-bin80</name>
    <dbReference type="NCBI Taxonomy" id="1655577"/>
    <lineage>
        <taxon>Bacteria</taxon>
        <taxon>Pseudomonadati</taxon>
        <taxon>Pseudomonadota</taxon>
        <taxon>Gammaproteobacteria</taxon>
        <taxon>OMG group</taxon>
        <taxon>OM182 clade</taxon>
    </lineage>
</organism>
<dbReference type="AlphaFoldDB" id="A0A0R2RU39"/>
<dbReference type="EMBL" id="LIBB01000697">
    <property type="protein sequence ID" value="KRO66124.1"/>
    <property type="molecule type" value="Genomic_DNA"/>
</dbReference>
<evidence type="ECO:0000313" key="3">
    <source>
        <dbReference type="Proteomes" id="UP000051934"/>
    </source>
</evidence>
<accession>A0A0R2RU39</accession>
<name>A0A0R2RU39_9GAMM</name>
<evidence type="ECO:0000313" key="2">
    <source>
        <dbReference type="EMBL" id="KRO66124.1"/>
    </source>
</evidence>
<reference evidence="2 3" key="1">
    <citation type="submission" date="2015-10" db="EMBL/GenBank/DDBJ databases">
        <title>Metagenome-Assembled Genomes uncover a global brackish microbiome.</title>
        <authorList>
            <person name="Hugerth L.W."/>
            <person name="Larsson J."/>
            <person name="Alneberg J."/>
            <person name="Lindh M.V."/>
            <person name="Legrand C."/>
            <person name="Pinhassi J."/>
            <person name="Andersson A.F."/>
        </authorList>
    </citation>
    <scope>NUCLEOTIDE SEQUENCE [LARGE SCALE GENOMIC DNA]</scope>
    <source>
        <strain evidence="2">BACL4 MAG-120507-bin80</strain>
    </source>
</reference>
<feature type="signal peptide" evidence="1">
    <location>
        <begin position="1"/>
        <end position="20"/>
    </location>
</feature>
<gene>
    <name evidence="2" type="ORF">ABR69_10530</name>
</gene>
<evidence type="ECO:0000256" key="1">
    <source>
        <dbReference type="SAM" id="SignalP"/>
    </source>
</evidence>
<feature type="chain" id="PRO_5006586898" evidence="1">
    <location>
        <begin position="21"/>
        <end position="155"/>
    </location>
</feature>
<protein>
    <submittedName>
        <fullName evidence="2">Uncharacterized protein</fullName>
    </submittedName>
</protein>
<proteinExistence type="predicted"/>
<keyword evidence="1" id="KW-0732">Signal</keyword>
<comment type="caution">
    <text evidence="2">The sequence shown here is derived from an EMBL/GenBank/DDBJ whole genome shotgun (WGS) entry which is preliminary data.</text>
</comment>
<dbReference type="Proteomes" id="UP000051934">
    <property type="component" value="Unassembled WGS sequence"/>
</dbReference>
<sequence>MKKKILGVFGVMAFIATAQVAGQEDGEVIQIADLSRAELTKYIEEAEDQLFATYNKHNISDAFDIICRKERPTGSNIPVRACEPNFVTRVNLDKNRTDDKDLQNLQGGFAIQSLLSEDYEALDADMKRVTSEVPAMQEIYQILSQLIARREQLGG</sequence>